<dbReference type="EMBL" id="JAODNV010000005">
    <property type="protein sequence ID" value="MCT8989601.1"/>
    <property type="molecule type" value="Genomic_DNA"/>
</dbReference>
<dbReference type="GO" id="GO:0016791">
    <property type="term" value="F:phosphatase activity"/>
    <property type="evidence" value="ECO:0007669"/>
    <property type="project" value="TreeGrafter"/>
</dbReference>
<dbReference type="SUPFAM" id="SSF56300">
    <property type="entry name" value="Metallo-dependent phosphatases"/>
    <property type="match status" value="1"/>
</dbReference>
<dbReference type="Proteomes" id="UP001149009">
    <property type="component" value="Unassembled WGS sequence"/>
</dbReference>
<sequence>MTYTTYAIGDVHGRADLLVPLLKAIGRKAEASGREPRVLFLGDIVDRGPFSRQAFDLVCDTLDRWPLSRLIRGNHDAYFLEFMTASEVDEDRFYRWLLRLGGYATIESYGLVSENSIADVAAVFRANFTRHLSALREAASIIVDERFAYVHAGISPSRPISDQDPKEIMTIRSGFLDYEGDLSHVIVHGHTVTASRRAELKSNRIALDTGAYATGRLTCLAVSSDEKNLEFLTAAQNASGIISGGVFSSTAVVERHTAG</sequence>
<dbReference type="GO" id="GO:0005737">
    <property type="term" value="C:cytoplasm"/>
    <property type="evidence" value="ECO:0007669"/>
    <property type="project" value="TreeGrafter"/>
</dbReference>
<evidence type="ECO:0000313" key="3">
    <source>
        <dbReference type="Proteomes" id="UP001149009"/>
    </source>
</evidence>
<accession>A0A9X3B8Y8</accession>
<dbReference type="InterPro" id="IPR006186">
    <property type="entry name" value="Ser/Thr-sp_prot-phosphatase"/>
</dbReference>
<dbReference type="InterPro" id="IPR050126">
    <property type="entry name" value="Ap4A_hydrolase"/>
</dbReference>
<dbReference type="InterPro" id="IPR004843">
    <property type="entry name" value="Calcineurin-like_PHP"/>
</dbReference>
<organism evidence="2 3">
    <name type="scientific">Chelativorans petroleitrophicus</name>
    <dbReference type="NCBI Taxonomy" id="2975484"/>
    <lineage>
        <taxon>Bacteria</taxon>
        <taxon>Pseudomonadati</taxon>
        <taxon>Pseudomonadota</taxon>
        <taxon>Alphaproteobacteria</taxon>
        <taxon>Hyphomicrobiales</taxon>
        <taxon>Phyllobacteriaceae</taxon>
        <taxon>Chelativorans</taxon>
    </lineage>
</organism>
<feature type="domain" description="Calcineurin-like phosphoesterase" evidence="1">
    <location>
        <begin position="5"/>
        <end position="192"/>
    </location>
</feature>
<dbReference type="Pfam" id="PF00149">
    <property type="entry name" value="Metallophos"/>
    <property type="match status" value="1"/>
</dbReference>
<evidence type="ECO:0000313" key="2">
    <source>
        <dbReference type="EMBL" id="MCT8989601.1"/>
    </source>
</evidence>
<name>A0A9X3B8Y8_9HYPH</name>
<proteinExistence type="predicted"/>
<dbReference type="GO" id="GO:0008803">
    <property type="term" value="F:bis(5'-nucleosyl)-tetraphosphatase (symmetrical) activity"/>
    <property type="evidence" value="ECO:0007669"/>
    <property type="project" value="TreeGrafter"/>
</dbReference>
<dbReference type="PANTHER" id="PTHR42850">
    <property type="entry name" value="METALLOPHOSPHOESTERASE"/>
    <property type="match status" value="1"/>
</dbReference>
<dbReference type="InterPro" id="IPR029052">
    <property type="entry name" value="Metallo-depent_PP-like"/>
</dbReference>
<reference evidence="2" key="1">
    <citation type="submission" date="2022-08" db="EMBL/GenBank/DDBJ databases">
        <title>Chelativorans sichuanense sp. nov., a paraffin oil-degrading bacterium isolated from a mixture of oil-based drill cuttings and paddy soil.</title>
        <authorList>
            <person name="Yu J."/>
            <person name="Liu H."/>
            <person name="Chen Q."/>
        </authorList>
    </citation>
    <scope>NUCLEOTIDE SEQUENCE</scope>
    <source>
        <strain evidence="2">SCAU 2101</strain>
    </source>
</reference>
<dbReference type="CDD" id="cd00144">
    <property type="entry name" value="MPP_PPP_family"/>
    <property type="match status" value="1"/>
</dbReference>
<dbReference type="RefSeq" id="WP_261514420.1">
    <property type="nucleotide sequence ID" value="NZ_JAODNV010000005.1"/>
</dbReference>
<dbReference type="PRINTS" id="PR00114">
    <property type="entry name" value="STPHPHTASE"/>
</dbReference>
<gene>
    <name evidence="2" type="ORF">NYR54_04720</name>
</gene>
<evidence type="ECO:0000259" key="1">
    <source>
        <dbReference type="Pfam" id="PF00149"/>
    </source>
</evidence>
<protein>
    <submittedName>
        <fullName evidence="2">Serine/threonine protein phosphatase</fullName>
    </submittedName>
</protein>
<dbReference type="PANTHER" id="PTHR42850:SF4">
    <property type="entry name" value="ZINC-DEPENDENT ENDOPOLYPHOSPHATASE"/>
    <property type="match status" value="1"/>
</dbReference>
<dbReference type="GO" id="GO:0110154">
    <property type="term" value="P:RNA decapping"/>
    <property type="evidence" value="ECO:0007669"/>
    <property type="project" value="TreeGrafter"/>
</dbReference>
<keyword evidence="3" id="KW-1185">Reference proteome</keyword>
<dbReference type="AlphaFoldDB" id="A0A9X3B8Y8"/>
<dbReference type="Gene3D" id="3.60.21.10">
    <property type="match status" value="1"/>
</dbReference>
<comment type="caution">
    <text evidence="2">The sequence shown here is derived from an EMBL/GenBank/DDBJ whole genome shotgun (WGS) entry which is preliminary data.</text>
</comment>